<dbReference type="InterPro" id="IPR008492">
    <property type="entry name" value="Rv2714-like"/>
</dbReference>
<dbReference type="OrthoDB" id="3733464at2"/>
<organism evidence="1 2">
    <name type="scientific">Amycolatopsis pithecellobii</name>
    <dbReference type="NCBI Taxonomy" id="664692"/>
    <lineage>
        <taxon>Bacteria</taxon>
        <taxon>Bacillati</taxon>
        <taxon>Actinomycetota</taxon>
        <taxon>Actinomycetes</taxon>
        <taxon>Pseudonocardiales</taxon>
        <taxon>Pseudonocardiaceae</taxon>
        <taxon>Amycolatopsis</taxon>
    </lineage>
</organism>
<comment type="caution">
    <text evidence="1">The sequence shown here is derived from an EMBL/GenBank/DDBJ whole genome shotgun (WGS) entry which is preliminary data.</text>
</comment>
<reference evidence="1 2" key="1">
    <citation type="submission" date="2019-11" db="EMBL/GenBank/DDBJ databases">
        <title>Draft genome of Amycolatopsis RM579.</title>
        <authorList>
            <person name="Duangmal K."/>
            <person name="Mingma R."/>
        </authorList>
    </citation>
    <scope>NUCLEOTIDE SEQUENCE [LARGE SCALE GENOMIC DNA]</scope>
    <source>
        <strain evidence="1 2">RM579</strain>
    </source>
</reference>
<dbReference type="AlphaFoldDB" id="A0A6N7YVI2"/>
<dbReference type="Gene3D" id="1.10.287.100">
    <property type="match status" value="1"/>
</dbReference>
<keyword evidence="2" id="KW-1185">Reference proteome</keyword>
<protein>
    <submittedName>
        <fullName evidence="1">PAC2 family protein</fullName>
    </submittedName>
</protein>
<proteinExistence type="predicted"/>
<sequence>MNPRCQYVHPLEGRPNATQEAKVFDPEELYEVDSELPELSGAVLLHQLDGFVDAGMAAKTVTEHLESRLEHTVVARFDVDRLVDYRARRPMMTFDVDHWSDYEAPELVVRLFHDEAGTPFLLLTGPEPDREWERYAAAVRSLVERWQLRMVVSAYGIPMGAPHTRPLGVTAHASRAELIGDYQSVFNRVQVPGSAVSLTELRLAEAGHDAVGFAAHVPHYLAQSRYPAAGVTLLGSISRMTGLSIPDEALVESARRTDSEIARQVAESDEVAEVVAALERQYDAFVDAKDKENLLAGDVTQMPTAEELGAEFERFLAEQQERGE</sequence>
<accession>A0A6N7YVI2</accession>
<dbReference type="Gene3D" id="3.40.50.10900">
    <property type="entry name" value="PAC-like subunit"/>
    <property type="match status" value="1"/>
</dbReference>
<gene>
    <name evidence="1" type="ORF">GKO32_24310</name>
</gene>
<dbReference type="Pfam" id="PF09754">
    <property type="entry name" value="PAC2"/>
    <property type="match status" value="1"/>
</dbReference>
<dbReference type="InterPro" id="IPR019151">
    <property type="entry name" value="Proteasome_assmbl_chaperone_2"/>
</dbReference>
<dbReference type="SUPFAM" id="SSF159659">
    <property type="entry name" value="Cgl1923-like"/>
    <property type="match status" value="1"/>
</dbReference>
<dbReference type="Proteomes" id="UP000440096">
    <property type="component" value="Unassembled WGS sequence"/>
</dbReference>
<evidence type="ECO:0000313" key="2">
    <source>
        <dbReference type="Proteomes" id="UP000440096"/>
    </source>
</evidence>
<dbReference type="InterPro" id="IPR038389">
    <property type="entry name" value="PSMG2_sf"/>
</dbReference>
<name>A0A6N7YVI2_9PSEU</name>
<evidence type="ECO:0000313" key="1">
    <source>
        <dbReference type="EMBL" id="MTD57075.1"/>
    </source>
</evidence>
<dbReference type="EMBL" id="WMBA01000043">
    <property type="protein sequence ID" value="MTD57075.1"/>
    <property type="molecule type" value="Genomic_DNA"/>
</dbReference>
<dbReference type="PIRSF" id="PIRSF028754">
    <property type="entry name" value="UCP028754"/>
    <property type="match status" value="1"/>
</dbReference>